<reference evidence="12 13" key="1">
    <citation type="journal article" date="2006" name="Science">
        <title>Phytophthora genome sequences uncover evolutionary origins and mechanisms of pathogenesis.</title>
        <authorList>
            <person name="Tyler B.M."/>
            <person name="Tripathy S."/>
            <person name="Zhang X."/>
            <person name="Dehal P."/>
            <person name="Jiang R.H."/>
            <person name="Aerts A."/>
            <person name="Arredondo F.D."/>
            <person name="Baxter L."/>
            <person name="Bensasson D."/>
            <person name="Beynon J.L."/>
            <person name="Chapman J."/>
            <person name="Damasceno C.M."/>
            <person name="Dorrance A.E."/>
            <person name="Dou D."/>
            <person name="Dickerman A.W."/>
            <person name="Dubchak I.L."/>
            <person name="Garbelotto M."/>
            <person name="Gijzen M."/>
            <person name="Gordon S.G."/>
            <person name="Govers F."/>
            <person name="Grunwald N.J."/>
            <person name="Huang W."/>
            <person name="Ivors K.L."/>
            <person name="Jones R.W."/>
            <person name="Kamoun S."/>
            <person name="Krampis K."/>
            <person name="Lamour K.H."/>
            <person name="Lee M.K."/>
            <person name="McDonald W.H."/>
            <person name="Medina M."/>
            <person name="Meijer H.J."/>
            <person name="Nordberg E.K."/>
            <person name="Maclean D.J."/>
            <person name="Ospina-Giraldo M.D."/>
            <person name="Morris P.F."/>
            <person name="Phuntumart V."/>
            <person name="Putnam N.H."/>
            <person name="Rash S."/>
            <person name="Rose J.K."/>
            <person name="Sakihama Y."/>
            <person name="Salamov A.A."/>
            <person name="Savidor A."/>
            <person name="Scheuring C.F."/>
            <person name="Smith B.M."/>
            <person name="Sobral B.W."/>
            <person name="Terry A."/>
            <person name="Torto-Alalibo T.A."/>
            <person name="Win J."/>
            <person name="Xu Z."/>
            <person name="Zhang H."/>
            <person name="Grigoriev I.V."/>
            <person name="Rokhsar D.S."/>
            <person name="Boore J.L."/>
        </authorList>
    </citation>
    <scope>NUCLEOTIDE SEQUENCE [LARGE SCALE GENOMIC DNA]</scope>
    <source>
        <strain evidence="12 13">P6497</strain>
    </source>
</reference>
<feature type="domain" description="ABC transporter" evidence="11">
    <location>
        <begin position="1551"/>
        <end position="1787"/>
    </location>
</feature>
<dbReference type="GeneID" id="20653904"/>
<dbReference type="InterPro" id="IPR003593">
    <property type="entry name" value="AAA+_ATPase"/>
</dbReference>
<dbReference type="OMA" id="YLFLWPY"/>
<evidence type="ECO:0000256" key="6">
    <source>
        <dbReference type="ARBA" id="ARBA00022741"/>
    </source>
</evidence>
<dbReference type="Gene3D" id="3.40.50.300">
    <property type="entry name" value="P-loop containing nucleotide triphosphate hydrolases"/>
    <property type="match status" value="2"/>
</dbReference>
<evidence type="ECO:0000313" key="12">
    <source>
        <dbReference type="EMBL" id="EGZ26768.1"/>
    </source>
</evidence>
<evidence type="ECO:0000259" key="11">
    <source>
        <dbReference type="PROSITE" id="PS50893"/>
    </source>
</evidence>
<dbReference type="PANTHER" id="PTHR19229:SF36">
    <property type="entry name" value="ATP-BINDING CASSETTE SUB-FAMILY A MEMBER 2"/>
    <property type="match status" value="1"/>
</dbReference>
<dbReference type="InterPro" id="IPR027417">
    <property type="entry name" value="P-loop_NTPase"/>
</dbReference>
<keyword evidence="6" id="KW-0547">Nucleotide-binding</keyword>
<dbReference type="Pfam" id="PF12698">
    <property type="entry name" value="ABC2_membrane_3"/>
    <property type="match status" value="2"/>
</dbReference>
<dbReference type="Pfam" id="PF00005">
    <property type="entry name" value="ABC_tran"/>
    <property type="match status" value="2"/>
</dbReference>
<feature type="domain" description="ABC transporter" evidence="11">
    <location>
        <begin position="643"/>
        <end position="876"/>
    </location>
</feature>
<dbReference type="Proteomes" id="UP000002640">
    <property type="component" value="Unassembled WGS sequence"/>
</dbReference>
<dbReference type="PROSITE" id="PS00211">
    <property type="entry name" value="ABC_TRANSPORTER_1"/>
    <property type="match status" value="2"/>
</dbReference>
<evidence type="ECO:0000256" key="4">
    <source>
        <dbReference type="ARBA" id="ARBA00022692"/>
    </source>
</evidence>
<evidence type="ECO:0000256" key="10">
    <source>
        <dbReference type="SAM" id="Phobius"/>
    </source>
</evidence>
<evidence type="ECO:0000256" key="1">
    <source>
        <dbReference type="ARBA" id="ARBA00004141"/>
    </source>
</evidence>
<dbReference type="InterPro" id="IPR017871">
    <property type="entry name" value="ABC_transporter-like_CS"/>
</dbReference>
<keyword evidence="5" id="KW-0677">Repeat</keyword>
<feature type="transmembrane region" description="Helical" evidence="10">
    <location>
        <begin position="1326"/>
        <end position="1348"/>
    </location>
</feature>
<comment type="similarity">
    <text evidence="2">Belongs to the ABC transporter superfamily. ABCA family.</text>
</comment>
<keyword evidence="3" id="KW-0813">Transport</keyword>
<dbReference type="PANTHER" id="PTHR19229">
    <property type="entry name" value="ATP-BINDING CASSETTE TRANSPORTER SUBFAMILY A ABCA"/>
    <property type="match status" value="1"/>
</dbReference>
<proteinExistence type="inferred from homology"/>
<evidence type="ECO:0000256" key="3">
    <source>
        <dbReference type="ARBA" id="ARBA00022448"/>
    </source>
</evidence>
<dbReference type="GO" id="GO:0016020">
    <property type="term" value="C:membrane"/>
    <property type="evidence" value="ECO:0007669"/>
    <property type="project" value="UniProtKB-SubCell"/>
</dbReference>
<feature type="transmembrane region" description="Helical" evidence="10">
    <location>
        <begin position="1244"/>
        <end position="1265"/>
    </location>
</feature>
<comment type="subcellular location">
    <subcellularLocation>
        <location evidence="1">Membrane</location>
        <topology evidence="1">Multi-pass membrane protein</topology>
    </subcellularLocation>
</comment>
<evidence type="ECO:0000256" key="8">
    <source>
        <dbReference type="ARBA" id="ARBA00022989"/>
    </source>
</evidence>
<name>G4YP59_PHYSP</name>
<dbReference type="InParanoid" id="G4YP59"/>
<dbReference type="InterPro" id="IPR003439">
    <property type="entry name" value="ABC_transporter-like_ATP-bd"/>
</dbReference>
<keyword evidence="8 10" id="KW-1133">Transmembrane helix</keyword>
<feature type="transmembrane region" description="Helical" evidence="10">
    <location>
        <begin position="1286"/>
        <end position="1314"/>
    </location>
</feature>
<dbReference type="InterPro" id="IPR026082">
    <property type="entry name" value="ABCA"/>
</dbReference>
<protein>
    <recommendedName>
        <fullName evidence="11">ABC transporter domain-containing protein</fullName>
    </recommendedName>
</protein>
<accession>G4YP59</accession>
<gene>
    <name evidence="12" type="ORF">PHYSODRAFT_470097</name>
</gene>
<sequence length="1988" mass="221728">MAGGRLWRSVRVLLWKNWRVKQRESRLNRGRSGRRWLYPALLTDIVVPLALLLVLIQKLCEYNAQLVAPAGVDALDAFLERHKDAIMMEPQTETEAEPKRALWPQQQSDDIVTQAEEQQLQHVTVESGTLLLAALPLMLAKTNQSLAILERRETEKFLQYLDQHYPPAEELGISSYSQRTKKVPIGDLASNDEADQVLLEFPKKSGWNIYAGLDDHMKDPSEIAGETQVQQFFAQDLTFNTSGGPIHFPTVLPFQMALNMFMRENATSFTNTHLMDLSDLPPEIICQLVDNMLERGGLRWSDFPKTSPLGRSEMACVVAMKKGGLSTELQRFLSNLVNKAASSDQLDNLSVATLPSRPASTVSGPLEGNIVFYMAYLFLWPYVRLVRDVVAEKEKQLKEYLMIMGLPAMSLLISWFLLYFLASAVVSLLGMWLLNGSMFAATTMGGWYFFLLLMVFITSMLFFGLAVTPIFNRTKTAAACAPLMYIILSAGTLIRSLAGDDAVASSESLTLLLTVLDAISSPVAFMACVHDILSFDAVTAAQRPITWRTVEAPCSLMAMQSAGYLLLGWYLENVFPRTYGVQQKWYFILQSSYWFPKKMDLDNSNDESVRLTEMDPNNFDERMDDTLREQTIPDYLHHFNPTLFVQSLSKTYPNGKKAVKNVTFGVRKGEIFGLLGPNGAGKSTTLSILSGMLSPSSGDAYVGGSISVANNPQAVRQSLSVCFQQNVLYDDLTVWEHLSLVCALKASMGIKTISEHGWNTKLQQFGLEEKRDALSKTLSGGQKRKLSLVLALLDSSRVVLLDEPTAGMDMKARLDTWDALKRAVSHRAVILTTHSMQEAQALCENIGIVAEGKLKCCGSSLFLRNQFGVGYKLTIVHHADDDLDVTNNLSAGRQEWTELLMTTLRKYVPNARIVSDNKWETRVQLNDGDERRFAELFRELETMKQIRVIKRYAVAATDLEDVFVKVTEGEDVYYHVKDDMENPESSEKTDPVLSKIDAETRARDKMHRQTTGLDTKLPGWKNSMSQVRALLIKRMKMTSRDKKSLFAQYVWPIGFFAIILAVLQNLISAGGSIETVTTLPPTAKDASLFVSSAPEITSSVADIVAHIERSTHPVVFDRSATTEQAMLDAIARENDTTYFAGIYVSAVNWTSDNTVASPVMAYSLYYNETVRRSLPVTLQWMAQAYCKTRSKQENSPDIDMCDLVAKKGIFPIDVKIGDGVTADDDGGLLLDPDETINIVRRIMVAFYMLMTMSSVVSFYISSVVREKEKGLKRLQFQHLESANASFLYWLSNFLFDYTVYFMAILCMLISLAVFSASLTETMLAGIMISMVLFGLAVIPFMYLCSLIFTSQSSAQSVMSYVSMFQIMAASIVFALSNIPGLCVQVNTISYFLQVFPLYTFGITVLNIVTLAWAPMRERCLNFGGTIDAMNAFALLDPDGKASMWDWEVTGSNWFALVASAAMYTLLLLALDQYQMYPTVVEYKMRRTWRRMRRFLLPCCRSNGQGYEEAGQTAVTFEEDSDMVRAIRVSKVFNPRKKVSSGGAGNGGADGEEAAAVVNESSQVVALNNVSFSVEKRDCVALLGVNGSGKSTMFEILTAGTCPTSGKALIDSCDVTSEPQAASTRYGYCPQSNIFFTDLTAREHLELFYRLRCCRRNGLLSEGAVIDGLMNQLDLFPVEHTAAEHLSGGNKRRLMLALALLSDHTSLLLLDEPSAGVDVVARRLMWRMLHEKRLSENRTSCLFTTHSMEEAEAVCANAVVLFKGKLVWCGSIPDLKQRVSRGISISVRLDSSAIWDPEDLHFYTEQVRSSLKLKATTATRREGLEHGDIPLPELEEAWELCHGLLHKEGDAVTVAASRQHGNAWLQGLLSRLESADSEPATLSTKRAEPAIPILEFVQEWLVQEAFVRLETQLFKDEITGRSGESVVSVDLDTDRGSGSNTSRVYETSCTDTFGLADVFAIMEENKSRFKISHYSISELSLERVFEQFT</sequence>
<dbReference type="GO" id="GO:0140359">
    <property type="term" value="F:ABC-type transporter activity"/>
    <property type="evidence" value="ECO:0007669"/>
    <property type="project" value="InterPro"/>
</dbReference>
<dbReference type="GO" id="GO:0005524">
    <property type="term" value="F:ATP binding"/>
    <property type="evidence" value="ECO:0007669"/>
    <property type="project" value="UniProtKB-KW"/>
</dbReference>
<keyword evidence="9 10" id="KW-0472">Membrane</keyword>
<feature type="transmembrane region" description="Helical" evidence="10">
    <location>
        <begin position="411"/>
        <end position="434"/>
    </location>
</feature>
<dbReference type="CDD" id="cd03263">
    <property type="entry name" value="ABC_subfamily_A"/>
    <property type="match status" value="1"/>
</dbReference>
<dbReference type="GO" id="GO:0016887">
    <property type="term" value="F:ATP hydrolysis activity"/>
    <property type="evidence" value="ECO:0007669"/>
    <property type="project" value="InterPro"/>
</dbReference>
<feature type="transmembrane region" description="Helical" evidence="10">
    <location>
        <begin position="36"/>
        <end position="56"/>
    </location>
</feature>
<feature type="transmembrane region" description="Helical" evidence="10">
    <location>
        <begin position="1360"/>
        <end position="1378"/>
    </location>
</feature>
<dbReference type="KEGG" id="psoj:PHYSODRAFT_470097"/>
<evidence type="ECO:0000256" key="7">
    <source>
        <dbReference type="ARBA" id="ARBA00022840"/>
    </source>
</evidence>
<evidence type="ECO:0000313" key="13">
    <source>
        <dbReference type="Proteomes" id="UP000002640"/>
    </source>
</evidence>
<dbReference type="SMART" id="SM00382">
    <property type="entry name" value="AAA"/>
    <property type="match status" value="2"/>
</dbReference>
<dbReference type="PROSITE" id="PS50893">
    <property type="entry name" value="ABC_TRANSPORTER_2"/>
    <property type="match status" value="2"/>
</dbReference>
<keyword evidence="7" id="KW-0067">ATP-binding</keyword>
<dbReference type="InterPro" id="IPR013525">
    <property type="entry name" value="ABC2_TM"/>
</dbReference>
<organism evidence="12 13">
    <name type="scientific">Phytophthora sojae (strain P6497)</name>
    <name type="common">Soybean stem and root rot agent</name>
    <name type="synonym">Phytophthora megasperma f. sp. glycines</name>
    <dbReference type="NCBI Taxonomy" id="1094619"/>
    <lineage>
        <taxon>Eukaryota</taxon>
        <taxon>Sar</taxon>
        <taxon>Stramenopiles</taxon>
        <taxon>Oomycota</taxon>
        <taxon>Peronosporomycetes</taxon>
        <taxon>Peronosporales</taxon>
        <taxon>Peronosporaceae</taxon>
        <taxon>Phytophthora</taxon>
    </lineage>
</organism>
<dbReference type="SUPFAM" id="SSF52540">
    <property type="entry name" value="P-loop containing nucleoside triphosphate hydrolases"/>
    <property type="match status" value="2"/>
</dbReference>
<feature type="transmembrane region" description="Helical" evidence="10">
    <location>
        <begin position="446"/>
        <end position="467"/>
    </location>
</feature>
<evidence type="ECO:0000256" key="9">
    <source>
        <dbReference type="ARBA" id="ARBA00023136"/>
    </source>
</evidence>
<keyword evidence="13" id="KW-1185">Reference proteome</keyword>
<feature type="transmembrane region" description="Helical" evidence="10">
    <location>
        <begin position="1044"/>
        <end position="1063"/>
    </location>
</feature>
<feature type="transmembrane region" description="Helical" evidence="10">
    <location>
        <begin position="1390"/>
        <end position="1413"/>
    </location>
</feature>
<keyword evidence="4 10" id="KW-0812">Transmembrane</keyword>
<evidence type="ECO:0000256" key="2">
    <source>
        <dbReference type="ARBA" id="ARBA00008869"/>
    </source>
</evidence>
<evidence type="ECO:0000256" key="5">
    <source>
        <dbReference type="ARBA" id="ARBA00022737"/>
    </source>
</evidence>
<dbReference type="RefSeq" id="XP_009514043.1">
    <property type="nucleotide sequence ID" value="XM_009515748.1"/>
</dbReference>
<dbReference type="FunFam" id="3.40.50.300:FF:000335">
    <property type="entry name" value="ATP binding cassette subfamily A member 5"/>
    <property type="match status" value="1"/>
</dbReference>
<dbReference type="EMBL" id="JH159151">
    <property type="protein sequence ID" value="EGZ26768.1"/>
    <property type="molecule type" value="Genomic_DNA"/>
</dbReference>